<dbReference type="AlphaFoldDB" id="A0AB72V839"/>
<proteinExistence type="predicted"/>
<gene>
    <name evidence="2" type="ordered locus">cgR_0392</name>
</gene>
<evidence type="ECO:0000256" key="1">
    <source>
        <dbReference type="SAM" id="Phobius"/>
    </source>
</evidence>
<feature type="transmembrane region" description="Helical" evidence="1">
    <location>
        <begin position="15"/>
        <end position="37"/>
    </location>
</feature>
<keyword evidence="1" id="KW-0812">Transmembrane</keyword>
<dbReference type="EMBL" id="AP009044">
    <property type="protein sequence ID" value="BAF53356.1"/>
    <property type="molecule type" value="Genomic_DNA"/>
</dbReference>
<dbReference type="KEGG" id="cgt:cgR_0392"/>
<dbReference type="NCBIfam" id="TIGR03816">
    <property type="entry name" value="tadE_like_DECH"/>
    <property type="match status" value="1"/>
</dbReference>
<sequence length="115" mass="11876">MRCSRWKTSCANDEGYMTIASAGVASILISLLVVLAWQAGNLVAREQAQVAADVSAVAGAYAFARGELPDAACATAKHTAEANNAQLENCATEGEDLTLTVTVRGQEAHAKAGPL</sequence>
<dbReference type="Proteomes" id="UP000006698">
    <property type="component" value="Chromosome"/>
</dbReference>
<accession>A0AB72V839</accession>
<protein>
    <recommendedName>
        <fullName evidence="3">Flp pilus-assembly TadE/G-like family protein</fullName>
    </recommendedName>
</protein>
<keyword evidence="1" id="KW-0472">Membrane</keyword>
<reference evidence="2" key="1">
    <citation type="journal article" date="2007" name="Microbiology">
        <title>Comparative analysis of the Corynebacterium glutamicum group and complete genome sequence of strain R.</title>
        <authorList>
            <person name="Yukawa H."/>
            <person name="Omumasaba C.A."/>
            <person name="Nonaka H."/>
            <person name="Kos P."/>
            <person name="Okai N."/>
            <person name="Suzuki N."/>
            <person name="Suda M."/>
            <person name="Tsuge Y."/>
            <person name="Watanabe J."/>
            <person name="Ikeda Y."/>
            <person name="Vertes A.A."/>
            <person name="Inui M."/>
        </authorList>
    </citation>
    <scope>NUCLEOTIDE SEQUENCE</scope>
    <source>
        <strain evidence="2">R</strain>
    </source>
</reference>
<evidence type="ECO:0008006" key="3">
    <source>
        <dbReference type="Google" id="ProtNLM"/>
    </source>
</evidence>
<dbReference type="InterPro" id="IPR021202">
    <property type="entry name" value="Rv3654c-like"/>
</dbReference>
<name>A0AB72V839_CORGB</name>
<keyword evidence="1" id="KW-1133">Transmembrane helix</keyword>
<organism evidence="2">
    <name type="scientific">Corynebacterium glutamicum (strain R)</name>
    <dbReference type="NCBI Taxonomy" id="340322"/>
    <lineage>
        <taxon>Bacteria</taxon>
        <taxon>Bacillati</taxon>
        <taxon>Actinomycetota</taxon>
        <taxon>Actinomycetes</taxon>
        <taxon>Mycobacteriales</taxon>
        <taxon>Corynebacteriaceae</taxon>
        <taxon>Corynebacterium</taxon>
    </lineage>
</organism>
<evidence type="ECO:0000313" key="2">
    <source>
        <dbReference type="EMBL" id="BAF53356.1"/>
    </source>
</evidence>